<dbReference type="InterPro" id="IPR029065">
    <property type="entry name" value="Enolase_C-like"/>
</dbReference>
<sequence>MIIEEIKVFPYQAHRVYKTITADLGGVPKDKNGIDVSNFYLVEMTTNEGYKGYGEVSDVPDYMTLPKKAHLNAKSLEKYLSNQFMGMNVWNFEEILSHFPHKETVDKRTDGTVYDILGCGIDNALLDLLGKKLKTPVYNLLGGKKRESVPVSWVVYIRDISLLEDEIRKKVYEGFKAFKLKVGLDEHDDEERLRIIREVAGDQATIKLDANSGWTYDQAVQNLKRLKKYNPDGVETPIAYLDVEGKAKLRKQIDIPIIEHAHDLSFAFDLVSHRAVDVFNLSTVGSGGIWKSKKIMTIAEGEGVPCLLGSTIETGLGTAAQLQLGANSDLLTWPSDLVGPKMYTEEFITLPHQWKDNQILIPQGGGLGVIPELNK</sequence>
<proteinExistence type="inferred from homology"/>
<dbReference type="Gene3D" id="3.20.20.120">
    <property type="entry name" value="Enolase-like C-terminal domain"/>
    <property type="match status" value="1"/>
</dbReference>
<dbReference type="PANTHER" id="PTHR48080">
    <property type="entry name" value="D-GALACTONATE DEHYDRATASE-RELATED"/>
    <property type="match status" value="1"/>
</dbReference>
<gene>
    <name evidence="4" type="ORF">SAMN04488123_11713</name>
</gene>
<dbReference type="InterPro" id="IPR013341">
    <property type="entry name" value="Mandelate_racemase_N_dom"/>
</dbReference>
<dbReference type="EMBL" id="FNEN01000017">
    <property type="protein sequence ID" value="SDJ14830.1"/>
    <property type="molecule type" value="Genomic_DNA"/>
</dbReference>
<name>A0A1G8REP8_9BACI</name>
<dbReference type="SFLD" id="SFLDS00001">
    <property type="entry name" value="Enolase"/>
    <property type="match status" value="1"/>
</dbReference>
<dbReference type="GO" id="GO:0016853">
    <property type="term" value="F:isomerase activity"/>
    <property type="evidence" value="ECO:0007669"/>
    <property type="project" value="UniProtKB-KW"/>
</dbReference>
<keyword evidence="5" id="KW-1185">Reference proteome</keyword>
<dbReference type="SUPFAM" id="SSF51604">
    <property type="entry name" value="Enolase C-terminal domain-like"/>
    <property type="match status" value="1"/>
</dbReference>
<evidence type="ECO:0000313" key="5">
    <source>
        <dbReference type="Proteomes" id="UP000198853"/>
    </source>
</evidence>
<dbReference type="PANTHER" id="PTHR48080:SF3">
    <property type="entry name" value="ENOLASE SUPERFAMILY MEMBER DDB_G0284701"/>
    <property type="match status" value="1"/>
</dbReference>
<dbReference type="AlphaFoldDB" id="A0A1G8REP8"/>
<dbReference type="Pfam" id="PF02746">
    <property type="entry name" value="MR_MLE_N"/>
    <property type="match status" value="1"/>
</dbReference>
<dbReference type="Proteomes" id="UP000198853">
    <property type="component" value="Unassembled WGS sequence"/>
</dbReference>
<feature type="domain" description="Mandelate racemase/muconate lactonizing enzyme C-terminal" evidence="3">
    <location>
        <begin position="160"/>
        <end position="256"/>
    </location>
</feature>
<accession>A0A1G8REP8</accession>
<dbReference type="SMART" id="SM00922">
    <property type="entry name" value="MR_MLE"/>
    <property type="match status" value="1"/>
</dbReference>
<evidence type="ECO:0000259" key="3">
    <source>
        <dbReference type="SMART" id="SM00922"/>
    </source>
</evidence>
<dbReference type="RefSeq" id="WP_090399460.1">
    <property type="nucleotide sequence ID" value="NZ_FNEN01000017.1"/>
</dbReference>
<dbReference type="InterPro" id="IPR036849">
    <property type="entry name" value="Enolase-like_C_sf"/>
</dbReference>
<keyword evidence="4" id="KW-0413">Isomerase</keyword>
<dbReference type="InterPro" id="IPR029017">
    <property type="entry name" value="Enolase-like_N"/>
</dbReference>
<reference evidence="4 5" key="1">
    <citation type="submission" date="2016-10" db="EMBL/GenBank/DDBJ databases">
        <authorList>
            <person name="de Groot N.N."/>
        </authorList>
    </citation>
    <scope>NUCLEOTIDE SEQUENCE [LARGE SCALE GENOMIC DNA]</scope>
    <source>
        <strain evidence="4 5">DSM 21771</strain>
    </source>
</reference>
<organism evidence="4 5">
    <name type="scientific">Natribacillus halophilus</name>
    <dbReference type="NCBI Taxonomy" id="549003"/>
    <lineage>
        <taxon>Bacteria</taxon>
        <taxon>Bacillati</taxon>
        <taxon>Bacillota</taxon>
        <taxon>Bacilli</taxon>
        <taxon>Bacillales</taxon>
        <taxon>Bacillaceae</taxon>
        <taxon>Natribacillus</taxon>
    </lineage>
</organism>
<evidence type="ECO:0000313" key="4">
    <source>
        <dbReference type="EMBL" id="SDJ14830.1"/>
    </source>
</evidence>
<dbReference type="SUPFAM" id="SSF54826">
    <property type="entry name" value="Enolase N-terminal domain-like"/>
    <property type="match status" value="1"/>
</dbReference>
<dbReference type="InterPro" id="IPR034593">
    <property type="entry name" value="DgoD-like"/>
</dbReference>
<dbReference type="GO" id="GO:0046872">
    <property type="term" value="F:metal ion binding"/>
    <property type="evidence" value="ECO:0007669"/>
    <property type="project" value="UniProtKB-KW"/>
</dbReference>
<dbReference type="InterPro" id="IPR013342">
    <property type="entry name" value="Mandelate_racemase_C"/>
</dbReference>
<dbReference type="Gene3D" id="3.30.390.10">
    <property type="entry name" value="Enolase-like, N-terminal domain"/>
    <property type="match status" value="1"/>
</dbReference>
<comment type="similarity">
    <text evidence="1">Belongs to the mandelate racemase/muconate lactonizing enzyme family.</text>
</comment>
<evidence type="ECO:0000256" key="1">
    <source>
        <dbReference type="ARBA" id="ARBA00008031"/>
    </source>
</evidence>
<evidence type="ECO:0000256" key="2">
    <source>
        <dbReference type="ARBA" id="ARBA00022723"/>
    </source>
</evidence>
<dbReference type="OrthoDB" id="9775391at2"/>
<keyword evidence="2" id="KW-0479">Metal-binding</keyword>
<protein>
    <submittedName>
        <fullName evidence="4">Muconate cycloisomerase</fullName>
    </submittedName>
</protein>
<dbReference type="Pfam" id="PF13378">
    <property type="entry name" value="MR_MLE_C"/>
    <property type="match status" value="1"/>
</dbReference>